<organism evidence="2 3">
    <name type="scientific">Dictyostelium purpureum</name>
    <name type="common">Slime mold</name>
    <dbReference type="NCBI Taxonomy" id="5786"/>
    <lineage>
        <taxon>Eukaryota</taxon>
        <taxon>Amoebozoa</taxon>
        <taxon>Evosea</taxon>
        <taxon>Eumycetozoa</taxon>
        <taxon>Dictyostelia</taxon>
        <taxon>Dictyosteliales</taxon>
        <taxon>Dictyosteliaceae</taxon>
        <taxon>Dictyostelium</taxon>
    </lineage>
</organism>
<sequence length="384" mass="45935">MDTFLKDIESNHLKSFNDTQKNELLEIIKKTIYKLQNNNKILNISTISNNNHISCNNSRNNNCKNIISKDINNQNLIKNKFDFLNNRSFLLESFKDFINIRNLFLIKYPGLYSLIRWTTEIKKIPNESFGTDNLNDWEIFDLNRQVQYRILVFKFAILLKEQDPNYSIETIEDINIEPYENDQEIHKIQFHIIEHFNYQVKKLLENHFYKKTKQHNFYFNPNDNLKQQFKKIIEIFPNNSFFYNSLKQIYENSNQDSNQIDIRYLNFRLHYDYFRFKISKENKEGQYSIDHYKNIILPYYNKIDNIIDNNIPSNINNSNNKHYIDLKNNQPKKKTKYTDTSPIQSTNESPNQSISYSPPISYPISSAYLSPQMSILCSPGWIPS</sequence>
<evidence type="ECO:0000313" key="2">
    <source>
        <dbReference type="EMBL" id="EGC40558.1"/>
    </source>
</evidence>
<keyword evidence="3" id="KW-1185">Reference proteome</keyword>
<dbReference type="VEuPathDB" id="AmoebaDB:DICPUDRAFT_73923"/>
<dbReference type="Proteomes" id="UP000001064">
    <property type="component" value="Unassembled WGS sequence"/>
</dbReference>
<dbReference type="EMBL" id="GL870941">
    <property type="protein sequence ID" value="EGC40558.1"/>
    <property type="molecule type" value="Genomic_DNA"/>
</dbReference>
<accession>F0Z691</accession>
<reference evidence="3" key="1">
    <citation type="journal article" date="2011" name="Genome Biol.">
        <title>Comparative genomics of the social amoebae Dictyostelium discoideum and Dictyostelium purpureum.</title>
        <authorList>
            <consortium name="US DOE Joint Genome Institute (JGI-PGF)"/>
            <person name="Sucgang R."/>
            <person name="Kuo A."/>
            <person name="Tian X."/>
            <person name="Salerno W."/>
            <person name="Parikh A."/>
            <person name="Feasley C.L."/>
            <person name="Dalin E."/>
            <person name="Tu H."/>
            <person name="Huang E."/>
            <person name="Barry K."/>
            <person name="Lindquist E."/>
            <person name="Shapiro H."/>
            <person name="Bruce D."/>
            <person name="Schmutz J."/>
            <person name="Salamov A."/>
            <person name="Fey P."/>
            <person name="Gaudet P."/>
            <person name="Anjard C."/>
            <person name="Babu M.M."/>
            <person name="Basu S."/>
            <person name="Bushmanova Y."/>
            <person name="van der Wel H."/>
            <person name="Katoh-Kurasawa M."/>
            <person name="Dinh C."/>
            <person name="Coutinho P.M."/>
            <person name="Saito T."/>
            <person name="Elias M."/>
            <person name="Schaap P."/>
            <person name="Kay R.R."/>
            <person name="Henrissat B."/>
            <person name="Eichinger L."/>
            <person name="Rivero F."/>
            <person name="Putnam N.H."/>
            <person name="West C.M."/>
            <person name="Loomis W.F."/>
            <person name="Chisholm R.L."/>
            <person name="Shaulsky G."/>
            <person name="Strassmann J.E."/>
            <person name="Queller D.C."/>
            <person name="Kuspa A."/>
            <person name="Grigoriev I.V."/>
        </authorList>
    </citation>
    <scope>NUCLEOTIDE SEQUENCE [LARGE SCALE GENOMIC DNA]</scope>
    <source>
        <strain evidence="3">QSDP1</strain>
    </source>
</reference>
<feature type="compositionally biased region" description="Polar residues" evidence="1">
    <location>
        <begin position="338"/>
        <end position="348"/>
    </location>
</feature>
<evidence type="ECO:0000313" key="3">
    <source>
        <dbReference type="Proteomes" id="UP000001064"/>
    </source>
</evidence>
<dbReference type="InParanoid" id="F0Z691"/>
<name>F0Z691_DICPU</name>
<protein>
    <submittedName>
        <fullName evidence="2">Uncharacterized protein</fullName>
    </submittedName>
</protein>
<dbReference type="GeneID" id="10503359"/>
<gene>
    <name evidence="2" type="ORF">DICPUDRAFT_73923</name>
</gene>
<proteinExistence type="predicted"/>
<evidence type="ECO:0000256" key="1">
    <source>
        <dbReference type="SAM" id="MobiDB-lite"/>
    </source>
</evidence>
<feature type="region of interest" description="Disordered" evidence="1">
    <location>
        <begin position="322"/>
        <end position="355"/>
    </location>
</feature>
<dbReference type="AlphaFoldDB" id="F0Z691"/>
<dbReference type="KEGG" id="dpp:DICPUDRAFT_73923"/>
<dbReference type="RefSeq" id="XP_003282894.1">
    <property type="nucleotide sequence ID" value="XM_003282846.1"/>
</dbReference>